<dbReference type="EMBL" id="CAFABA010000080">
    <property type="protein sequence ID" value="CAB4833689.1"/>
    <property type="molecule type" value="Genomic_DNA"/>
</dbReference>
<evidence type="ECO:0000313" key="5">
    <source>
        <dbReference type="EMBL" id="CAB4990980.1"/>
    </source>
</evidence>
<dbReference type="Gene3D" id="2.30.110.10">
    <property type="entry name" value="Electron Transport, Fmn-binding Protein, Chain A"/>
    <property type="match status" value="1"/>
</dbReference>
<proteinExistence type="predicted"/>
<reference evidence="2" key="1">
    <citation type="submission" date="2020-05" db="EMBL/GenBank/DDBJ databases">
        <authorList>
            <person name="Chiriac C."/>
            <person name="Salcher M."/>
            <person name="Ghai R."/>
            <person name="Kavagutti S V."/>
        </authorList>
    </citation>
    <scope>NUCLEOTIDE SEQUENCE</scope>
</reference>
<protein>
    <submittedName>
        <fullName evidence="2">Unannotated protein</fullName>
    </submittedName>
</protein>
<name>A0A6J6VQ88_9ZZZZ</name>
<dbReference type="EMBL" id="CAFBOS010000047">
    <property type="protein sequence ID" value="CAB4990980.1"/>
    <property type="molecule type" value="Genomic_DNA"/>
</dbReference>
<organism evidence="2">
    <name type="scientific">freshwater metagenome</name>
    <dbReference type="NCBI Taxonomy" id="449393"/>
    <lineage>
        <taxon>unclassified sequences</taxon>
        <taxon>metagenomes</taxon>
        <taxon>ecological metagenomes</taxon>
    </lineage>
</organism>
<dbReference type="EMBL" id="CAFBMH010000155">
    <property type="protein sequence ID" value="CAB4932948.1"/>
    <property type="molecule type" value="Genomic_DNA"/>
</dbReference>
<dbReference type="PANTHER" id="PTHR42815:SF2">
    <property type="entry name" value="FAD-BINDING, PUTATIVE (AFU_ORTHOLOGUE AFUA_6G07600)-RELATED"/>
    <property type="match status" value="1"/>
</dbReference>
<dbReference type="PANTHER" id="PTHR42815">
    <property type="entry name" value="FAD-BINDING, PUTATIVE (AFU_ORTHOLOGUE AFUA_6G07600)-RELATED"/>
    <property type="match status" value="1"/>
</dbReference>
<evidence type="ECO:0000313" key="4">
    <source>
        <dbReference type="EMBL" id="CAB4932948.1"/>
    </source>
</evidence>
<evidence type="ECO:0000259" key="1">
    <source>
        <dbReference type="Pfam" id="PF01243"/>
    </source>
</evidence>
<dbReference type="AlphaFoldDB" id="A0A6J6VQ88"/>
<gene>
    <name evidence="2" type="ORF">UFOPK2754_03235</name>
    <name evidence="3" type="ORF">UFOPK3139_01860</name>
    <name evidence="4" type="ORF">UFOPK3543_02772</name>
    <name evidence="5" type="ORF">UFOPK3967_01002</name>
</gene>
<accession>A0A6J6VQ88</accession>
<dbReference type="InterPro" id="IPR012349">
    <property type="entry name" value="Split_barrel_FMN-bd"/>
</dbReference>
<dbReference type="InterPro" id="IPR011576">
    <property type="entry name" value="Pyridox_Oxase_N"/>
</dbReference>
<sequence>MYGPGARALQDEFDSRRLADRLVEITVHDELDTGDIALVREQAAVWVATVDTDGWPDVSYKGGNRGFVEVVDPGELRLPIFNGNGMWRTLGNVRDNGRVALLFVDHERPWRMRVHGHGEVRTDPASTAPFVEAEAVLVIRVVRVFPNCGRYIHQQGEISPYVPQPGKPTPIPDWKRLPALQEVLPARPRVGEASS</sequence>
<evidence type="ECO:0000313" key="2">
    <source>
        <dbReference type="EMBL" id="CAB4773646.1"/>
    </source>
</evidence>
<dbReference type="SUPFAM" id="SSF50475">
    <property type="entry name" value="FMN-binding split barrel"/>
    <property type="match status" value="1"/>
</dbReference>
<dbReference type="EMBL" id="CAEZYR010000204">
    <property type="protein sequence ID" value="CAB4773646.1"/>
    <property type="molecule type" value="Genomic_DNA"/>
</dbReference>
<evidence type="ECO:0000313" key="3">
    <source>
        <dbReference type="EMBL" id="CAB4833689.1"/>
    </source>
</evidence>
<feature type="domain" description="Pyridoxamine 5'-phosphate oxidase N-terminal" evidence="1">
    <location>
        <begin position="37"/>
        <end position="130"/>
    </location>
</feature>
<dbReference type="Pfam" id="PF01243">
    <property type="entry name" value="PNPOx_N"/>
    <property type="match status" value="1"/>
</dbReference>